<dbReference type="Proteomes" id="UP001364156">
    <property type="component" value="Chromosome"/>
</dbReference>
<dbReference type="RefSeq" id="WP_338548148.1">
    <property type="nucleotide sequence ID" value="NZ_CP146069.1"/>
</dbReference>
<gene>
    <name evidence="1" type="ORF">RZ517_10350</name>
</gene>
<evidence type="ECO:0000313" key="1">
    <source>
        <dbReference type="EMBL" id="WWR45213.1"/>
    </source>
</evidence>
<evidence type="ECO:0000313" key="2">
    <source>
        <dbReference type="Proteomes" id="UP001364156"/>
    </source>
</evidence>
<organism evidence="1 2">
    <name type="scientific">Roseovarius phycicola</name>
    <dbReference type="NCBI Taxonomy" id="3080976"/>
    <lineage>
        <taxon>Bacteria</taxon>
        <taxon>Pseudomonadati</taxon>
        <taxon>Pseudomonadota</taxon>
        <taxon>Alphaproteobacteria</taxon>
        <taxon>Rhodobacterales</taxon>
        <taxon>Roseobacteraceae</taxon>
        <taxon>Roseovarius</taxon>
    </lineage>
</organism>
<sequence>MGISIIVVGYWKHKEGGMPTAEVLELFGKPQDEGLQGVLAYDNQTYCEFSITQENDTATVISIDRPYAHQSLYELLFELLERGPYMLFSPEGEITPVVARADMIEHLPQSVIEAFGRPVIVPDGASLSSTLFG</sequence>
<dbReference type="EMBL" id="CP146069">
    <property type="protein sequence ID" value="WWR45213.1"/>
    <property type="molecule type" value="Genomic_DNA"/>
</dbReference>
<accession>A0ABZ2HHT0</accession>
<reference evidence="1 2" key="1">
    <citation type="submission" date="2023-10" db="EMBL/GenBank/DDBJ databases">
        <title>Roseovarius strain S88 nov., isolated from a marine algae.</title>
        <authorList>
            <person name="Lee M.W."/>
            <person name="Lee J.K."/>
            <person name="Kim J.M."/>
            <person name="Choi D.G."/>
            <person name="Baek J.H."/>
            <person name="Bayburt H."/>
            <person name="Jung J.J."/>
            <person name="Han D.M."/>
            <person name="Jeon C.O."/>
        </authorList>
    </citation>
    <scope>NUCLEOTIDE SEQUENCE [LARGE SCALE GENOMIC DNA]</scope>
    <source>
        <strain evidence="1 2">S88</strain>
    </source>
</reference>
<proteinExistence type="predicted"/>
<keyword evidence="2" id="KW-1185">Reference proteome</keyword>
<protein>
    <submittedName>
        <fullName evidence="1">Uncharacterized protein</fullName>
    </submittedName>
</protein>
<name>A0ABZ2HHT0_9RHOB</name>